<dbReference type="GO" id="GO:0003735">
    <property type="term" value="F:structural constituent of ribosome"/>
    <property type="evidence" value="ECO:0007669"/>
    <property type="project" value="InterPro"/>
</dbReference>
<dbReference type="Gene3D" id="1.10.287.310">
    <property type="match status" value="1"/>
</dbReference>
<dbReference type="NCBIfam" id="TIGR00012">
    <property type="entry name" value="L29"/>
    <property type="match status" value="1"/>
</dbReference>
<gene>
    <name evidence="5 6" type="primary">rpmC</name>
    <name evidence="6" type="ORF">COV08_00460</name>
</gene>
<dbReference type="HAMAP" id="MF_00374">
    <property type="entry name" value="Ribosomal_uL29"/>
    <property type="match status" value="1"/>
</dbReference>
<dbReference type="Pfam" id="PF00831">
    <property type="entry name" value="Ribosomal_L29"/>
    <property type="match status" value="1"/>
</dbReference>
<evidence type="ECO:0000313" key="7">
    <source>
        <dbReference type="Proteomes" id="UP000230431"/>
    </source>
</evidence>
<evidence type="ECO:0000256" key="4">
    <source>
        <dbReference type="ARBA" id="ARBA00035204"/>
    </source>
</evidence>
<evidence type="ECO:0000256" key="2">
    <source>
        <dbReference type="ARBA" id="ARBA00022980"/>
    </source>
</evidence>
<dbReference type="SUPFAM" id="SSF46561">
    <property type="entry name" value="Ribosomal protein L29 (L29p)"/>
    <property type="match status" value="1"/>
</dbReference>
<evidence type="ECO:0000256" key="5">
    <source>
        <dbReference type="HAMAP-Rule" id="MF_00374"/>
    </source>
</evidence>
<reference evidence="6 7" key="1">
    <citation type="submission" date="2017-09" db="EMBL/GenBank/DDBJ databases">
        <title>Depth-based differentiation of microbial function through sediment-hosted aquifers and enrichment of novel symbionts in the deep terrestrial subsurface.</title>
        <authorList>
            <person name="Probst A.J."/>
            <person name="Ladd B."/>
            <person name="Jarett J.K."/>
            <person name="Geller-Mcgrath D.E."/>
            <person name="Sieber C.M."/>
            <person name="Emerson J.B."/>
            <person name="Anantharaman K."/>
            <person name="Thomas B.C."/>
            <person name="Malmstrom R."/>
            <person name="Stieglmeier M."/>
            <person name="Klingl A."/>
            <person name="Woyke T."/>
            <person name="Ryan C.M."/>
            <person name="Banfield J.F."/>
        </authorList>
    </citation>
    <scope>NUCLEOTIDE SEQUENCE [LARGE SCALE GENOMIC DNA]</scope>
    <source>
        <strain evidence="6">CG10_big_fil_rev_8_21_14_0_10_49_38</strain>
    </source>
</reference>
<evidence type="ECO:0000313" key="6">
    <source>
        <dbReference type="EMBL" id="PIR46390.1"/>
    </source>
</evidence>
<dbReference type="Proteomes" id="UP000230431">
    <property type="component" value="Unassembled WGS sequence"/>
</dbReference>
<dbReference type="AlphaFoldDB" id="A0A2H0RIX3"/>
<evidence type="ECO:0000256" key="1">
    <source>
        <dbReference type="ARBA" id="ARBA00009254"/>
    </source>
</evidence>
<dbReference type="GO" id="GO:0005840">
    <property type="term" value="C:ribosome"/>
    <property type="evidence" value="ECO:0007669"/>
    <property type="project" value="UniProtKB-KW"/>
</dbReference>
<dbReference type="InterPro" id="IPR001854">
    <property type="entry name" value="Ribosomal_uL29"/>
</dbReference>
<dbReference type="EMBL" id="PCYK01000003">
    <property type="protein sequence ID" value="PIR46390.1"/>
    <property type="molecule type" value="Genomic_DNA"/>
</dbReference>
<protein>
    <recommendedName>
        <fullName evidence="4 5">Large ribosomal subunit protein uL29</fullName>
    </recommendedName>
</protein>
<proteinExistence type="inferred from homology"/>
<evidence type="ECO:0000256" key="3">
    <source>
        <dbReference type="ARBA" id="ARBA00023274"/>
    </source>
</evidence>
<sequence length="61" mass="7040">MKKTDYQKESKTDLQKALTQKREALANFRFGISGSRTKNVKEGRSTRRDIARILTALKRQA</sequence>
<dbReference type="InterPro" id="IPR036049">
    <property type="entry name" value="Ribosomal_uL29_sf"/>
</dbReference>
<dbReference type="GO" id="GO:0006412">
    <property type="term" value="P:translation"/>
    <property type="evidence" value="ECO:0007669"/>
    <property type="project" value="UniProtKB-UniRule"/>
</dbReference>
<keyword evidence="2 5" id="KW-0689">Ribosomal protein</keyword>
<keyword evidence="3 5" id="KW-0687">Ribonucleoprotein</keyword>
<accession>A0A2H0RIX3</accession>
<dbReference type="GO" id="GO:1990904">
    <property type="term" value="C:ribonucleoprotein complex"/>
    <property type="evidence" value="ECO:0007669"/>
    <property type="project" value="UniProtKB-KW"/>
</dbReference>
<name>A0A2H0RIX3_9BACT</name>
<comment type="caution">
    <text evidence="6">The sequence shown here is derived from an EMBL/GenBank/DDBJ whole genome shotgun (WGS) entry which is preliminary data.</text>
</comment>
<comment type="similarity">
    <text evidence="1 5">Belongs to the universal ribosomal protein uL29 family.</text>
</comment>
<organism evidence="6 7">
    <name type="scientific">Candidatus Vogelbacteria bacterium CG10_big_fil_rev_8_21_14_0_10_49_38</name>
    <dbReference type="NCBI Taxonomy" id="1975043"/>
    <lineage>
        <taxon>Bacteria</taxon>
        <taxon>Candidatus Vogeliibacteriota</taxon>
    </lineage>
</organism>